<dbReference type="EMBL" id="JAVHJL010000002">
    <property type="protein sequence ID" value="KAK6508831.1"/>
    <property type="molecule type" value="Genomic_DNA"/>
</dbReference>
<dbReference type="AlphaFoldDB" id="A0AAV9WHZ1"/>
<accession>A0AAV9WHZ1</accession>
<name>A0AAV9WHZ1_9PEZI</name>
<keyword evidence="2" id="KW-1185">Reference proteome</keyword>
<reference evidence="1 2" key="1">
    <citation type="submission" date="2023-08" db="EMBL/GenBank/DDBJ databases">
        <authorList>
            <person name="Palmer J.M."/>
        </authorList>
    </citation>
    <scope>NUCLEOTIDE SEQUENCE [LARGE SCALE GENOMIC DNA]</scope>
    <source>
        <strain evidence="1 2">TWF481</strain>
    </source>
</reference>
<evidence type="ECO:0000313" key="1">
    <source>
        <dbReference type="EMBL" id="KAK6508831.1"/>
    </source>
</evidence>
<evidence type="ECO:0000313" key="2">
    <source>
        <dbReference type="Proteomes" id="UP001370758"/>
    </source>
</evidence>
<sequence>MPALSENKNCKKALTPSYTHVLPQTLSPLFKLPGEIRNLIWEYALAPYNDSKRAYPAWSRNCRPDYWGSPKSDTALLRTCKAVHKEAWHFTWVTSELCFFRGGGEHRHIYTDHGSTHQGKLLEAIHGIEENITIRHMRIFAKTEYLEEDGVLQSILDTKYAEPRTVTITIRHADFTGWREDHRLRVDGNWVRKCRFPDSVETIRVEFESVERKCGQVDEIAEQAVEKWEFERRDGRKLSATVRNPEGEMETMWWAGEGNLDGVRWIRDIGEDGKIWYFVKAVVWRIKEEDPRKEEEAEGSRVDDYMVDETNRDPDITLSVADTPSSTHIPLDQIQALPEADVTQMVFALRSLELASGRWQNSDHASGDALREMVSIWRQMHPRLFRNPARDLHAENSLVEGSCWFGPEVWDYFVPDSRWGGVGHHDDDVTPLWKMEDPELPEAGEEPWPLHRVGRNRKVPKLVW</sequence>
<protein>
    <submittedName>
        <fullName evidence="1">Uncharacterized protein</fullName>
    </submittedName>
</protein>
<organism evidence="1 2">
    <name type="scientific">Arthrobotrys musiformis</name>
    <dbReference type="NCBI Taxonomy" id="47236"/>
    <lineage>
        <taxon>Eukaryota</taxon>
        <taxon>Fungi</taxon>
        <taxon>Dikarya</taxon>
        <taxon>Ascomycota</taxon>
        <taxon>Pezizomycotina</taxon>
        <taxon>Orbiliomycetes</taxon>
        <taxon>Orbiliales</taxon>
        <taxon>Orbiliaceae</taxon>
        <taxon>Arthrobotrys</taxon>
    </lineage>
</organism>
<comment type="caution">
    <text evidence="1">The sequence shown here is derived from an EMBL/GenBank/DDBJ whole genome shotgun (WGS) entry which is preliminary data.</text>
</comment>
<dbReference type="InterPro" id="IPR038883">
    <property type="entry name" value="AN11006-like"/>
</dbReference>
<dbReference type="Proteomes" id="UP001370758">
    <property type="component" value="Unassembled WGS sequence"/>
</dbReference>
<dbReference type="PANTHER" id="PTHR42085">
    <property type="entry name" value="F-BOX DOMAIN-CONTAINING PROTEIN"/>
    <property type="match status" value="1"/>
</dbReference>
<dbReference type="PANTHER" id="PTHR42085:SF2">
    <property type="entry name" value="F-BOX DOMAIN-CONTAINING PROTEIN"/>
    <property type="match status" value="1"/>
</dbReference>
<gene>
    <name evidence="1" type="ORF">TWF481_003599</name>
</gene>
<proteinExistence type="predicted"/>